<keyword evidence="3" id="KW-1185">Reference proteome</keyword>
<feature type="compositionally biased region" description="Acidic residues" evidence="1">
    <location>
        <begin position="170"/>
        <end position="182"/>
    </location>
</feature>
<dbReference type="Proteomes" id="UP000069272">
    <property type="component" value="Chromosome 2R"/>
</dbReference>
<dbReference type="VEuPathDB" id="VectorBase:AALB20_034808"/>
<reference evidence="2 3" key="1">
    <citation type="journal article" date="2017" name="G3 (Bethesda)">
        <title>The Physical Genome Mapping of Anopheles albimanus Corrected Scaffold Misassemblies and Identified Interarm Rearrangements in Genus Anopheles.</title>
        <authorList>
            <person name="Artemov G.N."/>
            <person name="Peery A.N."/>
            <person name="Jiang X."/>
            <person name="Tu Z."/>
            <person name="Stegniy V.N."/>
            <person name="Sharakhova M.V."/>
            <person name="Sharakhov I.V."/>
        </authorList>
    </citation>
    <scope>NUCLEOTIDE SEQUENCE [LARGE SCALE GENOMIC DNA]</scope>
    <source>
        <strain evidence="2 3">ALBI9_A</strain>
    </source>
</reference>
<sequence length="230" mass="26650">MNVIRFKLPANFEPKCKAYRGHRRVRHQVEHPDDYNVQQRAARTSVNYANHWDLLTEALRHEARWPRIRIGESARNRITRLHHADYPAQQCWQNRPYDMLTSAFIVRTAARIASLEQQRSLVRNRARTDRTMTGASTATNTTVVTTPGTGTAASSRRLSRATSVDVPDVREDEEDEEEQSQDEVERRYYYPYHPPPLMVIGKRATGGSHELRTKPIPPSVRLNQRKKPSR</sequence>
<proteinExistence type="predicted"/>
<accession>A0A182FAE2</accession>
<dbReference type="EnsemblMetazoa" id="AALB003471-RA">
    <property type="protein sequence ID" value="AALB003471-PA"/>
    <property type="gene ID" value="AALB003471"/>
</dbReference>
<feature type="region of interest" description="Disordered" evidence="1">
    <location>
        <begin position="126"/>
        <end position="230"/>
    </location>
</feature>
<evidence type="ECO:0000313" key="3">
    <source>
        <dbReference type="Proteomes" id="UP000069272"/>
    </source>
</evidence>
<evidence type="ECO:0000256" key="1">
    <source>
        <dbReference type="SAM" id="MobiDB-lite"/>
    </source>
</evidence>
<evidence type="ECO:0000313" key="2">
    <source>
        <dbReference type="EnsemblMetazoa" id="AALB003471-PA"/>
    </source>
</evidence>
<name>A0A182FAE2_ANOAL</name>
<dbReference type="VEuPathDB" id="VectorBase:AALB003471"/>
<dbReference type="AlphaFoldDB" id="A0A182FAE2"/>
<protein>
    <submittedName>
        <fullName evidence="2">Uncharacterized protein</fullName>
    </submittedName>
</protein>
<organism evidence="2 3">
    <name type="scientific">Anopheles albimanus</name>
    <name type="common">New world malaria mosquito</name>
    <dbReference type="NCBI Taxonomy" id="7167"/>
    <lineage>
        <taxon>Eukaryota</taxon>
        <taxon>Metazoa</taxon>
        <taxon>Ecdysozoa</taxon>
        <taxon>Arthropoda</taxon>
        <taxon>Hexapoda</taxon>
        <taxon>Insecta</taxon>
        <taxon>Pterygota</taxon>
        <taxon>Neoptera</taxon>
        <taxon>Endopterygota</taxon>
        <taxon>Diptera</taxon>
        <taxon>Nematocera</taxon>
        <taxon>Culicoidea</taxon>
        <taxon>Culicidae</taxon>
        <taxon>Anophelinae</taxon>
        <taxon>Anopheles</taxon>
    </lineage>
</organism>
<reference evidence="2" key="2">
    <citation type="submission" date="2022-08" db="UniProtKB">
        <authorList>
            <consortium name="EnsemblMetazoa"/>
        </authorList>
    </citation>
    <scope>IDENTIFICATION</scope>
    <source>
        <strain evidence="2">STECLA/ALBI9_A</strain>
    </source>
</reference>
<feature type="compositionally biased region" description="Low complexity" evidence="1">
    <location>
        <begin position="131"/>
        <end position="166"/>
    </location>
</feature>